<evidence type="ECO:0000256" key="4">
    <source>
        <dbReference type="ARBA" id="ARBA00022985"/>
    </source>
</evidence>
<dbReference type="InterPro" id="IPR029044">
    <property type="entry name" value="Nucleotide-diphossugar_trans"/>
</dbReference>
<dbReference type="PANTHER" id="PTHR42866">
    <property type="entry name" value="3-DEOXY-MANNO-OCTULOSONATE CYTIDYLYLTRANSFERASE"/>
    <property type="match status" value="1"/>
</dbReference>
<comment type="caution">
    <text evidence="6">The sequence shown here is derived from an EMBL/GenBank/DDBJ whole genome shotgun (WGS) entry which is preliminary data.</text>
</comment>
<dbReference type="Gene3D" id="3.90.550.10">
    <property type="entry name" value="Spore Coat Polysaccharide Biosynthesis Protein SpsA, Chain A"/>
    <property type="match status" value="1"/>
</dbReference>
<keyword evidence="3 5" id="KW-0548">Nucleotidyltransferase</keyword>
<dbReference type="GO" id="GO:0033468">
    <property type="term" value="P:CMP-keto-3-deoxy-D-manno-octulosonic acid biosynthetic process"/>
    <property type="evidence" value="ECO:0007669"/>
    <property type="project" value="UniProtKB-UniRule"/>
</dbReference>
<reference evidence="6" key="2">
    <citation type="submission" date="2020-01" db="EMBL/GenBank/DDBJ databases">
        <authorList>
            <person name="Campanaro S."/>
        </authorList>
    </citation>
    <scope>NUCLEOTIDE SEQUENCE</scope>
    <source>
        <strain evidence="6">AS06rmzACSIP_7</strain>
    </source>
</reference>
<dbReference type="HAMAP" id="MF_00057">
    <property type="entry name" value="KdsB"/>
    <property type="match status" value="1"/>
</dbReference>
<dbReference type="NCBIfam" id="TIGR00466">
    <property type="entry name" value="kdsB"/>
    <property type="match status" value="1"/>
</dbReference>
<evidence type="ECO:0000313" key="6">
    <source>
        <dbReference type="EMBL" id="NLW34852.1"/>
    </source>
</evidence>
<comment type="pathway">
    <text evidence="5">Nucleotide-sugar biosynthesis; CMP-3-deoxy-D-manno-octulosonate biosynthesis; CMP-3-deoxy-D-manno-octulosonate from 3-deoxy-D-manno-octulosonate and CTP: step 1/1.</text>
</comment>
<dbReference type="EMBL" id="JAAYEE010000086">
    <property type="protein sequence ID" value="NLW34852.1"/>
    <property type="molecule type" value="Genomic_DNA"/>
</dbReference>
<name>A0A971M3U1_9BACT</name>
<dbReference type="NCBIfam" id="NF003952">
    <property type="entry name" value="PRK05450.1-5"/>
    <property type="match status" value="1"/>
</dbReference>
<accession>A0A971M3U1</accession>
<comment type="catalytic activity">
    <reaction evidence="5">
        <text>3-deoxy-alpha-D-manno-oct-2-ulosonate + CTP = CMP-3-deoxy-beta-D-manno-octulosonate + diphosphate</text>
        <dbReference type="Rhea" id="RHEA:23448"/>
        <dbReference type="ChEBI" id="CHEBI:33019"/>
        <dbReference type="ChEBI" id="CHEBI:37563"/>
        <dbReference type="ChEBI" id="CHEBI:85986"/>
        <dbReference type="ChEBI" id="CHEBI:85987"/>
        <dbReference type="EC" id="2.7.7.38"/>
    </reaction>
</comment>
<evidence type="ECO:0000313" key="7">
    <source>
        <dbReference type="Proteomes" id="UP000777265"/>
    </source>
</evidence>
<dbReference type="GO" id="GO:0008690">
    <property type="term" value="F:3-deoxy-manno-octulosonate cytidylyltransferase activity"/>
    <property type="evidence" value="ECO:0007669"/>
    <property type="project" value="UniProtKB-UniRule"/>
</dbReference>
<dbReference type="GO" id="GO:0005829">
    <property type="term" value="C:cytosol"/>
    <property type="evidence" value="ECO:0007669"/>
    <property type="project" value="TreeGrafter"/>
</dbReference>
<comment type="subcellular location">
    <subcellularLocation>
        <location evidence="5">Cytoplasm</location>
    </subcellularLocation>
    <subcellularLocation>
        <location evidence="1">Membrane</location>
    </subcellularLocation>
</comment>
<dbReference type="PANTHER" id="PTHR42866:SF2">
    <property type="entry name" value="3-DEOXY-MANNO-OCTULOSONATE CYTIDYLYLTRANSFERASE, MITOCHONDRIAL"/>
    <property type="match status" value="1"/>
</dbReference>
<dbReference type="AlphaFoldDB" id="A0A971M3U1"/>
<sequence>MKKLIVIPARYGSTRLPGKPLLDIGGKPLLWWVFEKALQSRLKDGVLIATDDERISDAATAFGADVVMTSPTCASGTDRVFEAVKGRGAGLVVNLQGDEPFIEPSMIDDLFTVMENEKVDMATLCCPVANEREYADPNTVKVVLDRSGFALYFSRSPIPFQRTAKTVTICKHVGIYGYTGSFLERFVIMPRSILEETESLEQLRVLENGYRIRVVPTTYNGFGIDTEEDLLRAAQRLAVRT</sequence>
<dbReference type="EC" id="2.7.7.38" evidence="5"/>
<dbReference type="FunFam" id="3.90.550.10:FF:000011">
    <property type="entry name" value="3-deoxy-manno-octulosonate cytidylyltransferase"/>
    <property type="match status" value="1"/>
</dbReference>
<evidence type="ECO:0000256" key="2">
    <source>
        <dbReference type="ARBA" id="ARBA00022679"/>
    </source>
</evidence>
<dbReference type="Pfam" id="PF02348">
    <property type="entry name" value="CTP_transf_3"/>
    <property type="match status" value="1"/>
</dbReference>
<gene>
    <name evidence="5 6" type="primary">kdsB</name>
    <name evidence="6" type="ORF">GXY80_05135</name>
</gene>
<reference evidence="6" key="1">
    <citation type="journal article" date="2020" name="Biotechnol. Biofuels">
        <title>New insights from the biogas microbiome by comprehensive genome-resolved metagenomics of nearly 1600 species originating from multiple anaerobic digesters.</title>
        <authorList>
            <person name="Campanaro S."/>
            <person name="Treu L."/>
            <person name="Rodriguez-R L.M."/>
            <person name="Kovalovszki A."/>
            <person name="Ziels R.M."/>
            <person name="Maus I."/>
            <person name="Zhu X."/>
            <person name="Kougias P.G."/>
            <person name="Basile A."/>
            <person name="Luo G."/>
            <person name="Schluter A."/>
            <person name="Konstantinidis K.T."/>
            <person name="Angelidaki I."/>
        </authorList>
    </citation>
    <scope>NUCLEOTIDE SEQUENCE</scope>
    <source>
        <strain evidence="6">AS06rmzACSIP_7</strain>
    </source>
</reference>
<comment type="similarity">
    <text evidence="5">Belongs to the KdsB family.</text>
</comment>
<dbReference type="Proteomes" id="UP000777265">
    <property type="component" value="Unassembled WGS sequence"/>
</dbReference>
<dbReference type="CDD" id="cd02517">
    <property type="entry name" value="CMP-KDO-Synthetase"/>
    <property type="match status" value="1"/>
</dbReference>
<evidence type="ECO:0000256" key="1">
    <source>
        <dbReference type="ARBA" id="ARBA00004370"/>
    </source>
</evidence>
<proteinExistence type="inferred from homology"/>
<keyword evidence="5" id="KW-0963">Cytoplasm</keyword>
<dbReference type="SUPFAM" id="SSF53448">
    <property type="entry name" value="Nucleotide-diphospho-sugar transferases"/>
    <property type="match status" value="1"/>
</dbReference>
<dbReference type="GO" id="GO:0009103">
    <property type="term" value="P:lipopolysaccharide biosynthetic process"/>
    <property type="evidence" value="ECO:0007669"/>
    <property type="project" value="UniProtKB-UniRule"/>
</dbReference>
<evidence type="ECO:0000256" key="5">
    <source>
        <dbReference type="HAMAP-Rule" id="MF_00057"/>
    </source>
</evidence>
<dbReference type="InterPro" id="IPR003329">
    <property type="entry name" value="Cytidylyl_trans"/>
</dbReference>
<organism evidence="6 7">
    <name type="scientific">Syntrophorhabdus aromaticivorans</name>
    <dbReference type="NCBI Taxonomy" id="328301"/>
    <lineage>
        <taxon>Bacteria</taxon>
        <taxon>Pseudomonadati</taxon>
        <taxon>Thermodesulfobacteriota</taxon>
        <taxon>Syntrophorhabdia</taxon>
        <taxon>Syntrophorhabdales</taxon>
        <taxon>Syntrophorhabdaceae</taxon>
        <taxon>Syntrophorhabdus</taxon>
    </lineage>
</organism>
<keyword evidence="4 5" id="KW-0448">Lipopolysaccharide biosynthesis</keyword>
<protein>
    <recommendedName>
        <fullName evidence="5">3-deoxy-manno-octulosonate cytidylyltransferase</fullName>
        <ecNumber evidence="5">2.7.7.38</ecNumber>
    </recommendedName>
    <alternativeName>
        <fullName evidence="5">CMP-2-keto-3-deoxyoctulosonic acid synthase</fullName>
        <shortName evidence="5">CKS</shortName>
        <shortName evidence="5">CMP-KDO synthase</shortName>
    </alternativeName>
</protein>
<dbReference type="NCBIfam" id="NF009905">
    <property type="entry name" value="PRK13368.1"/>
    <property type="match status" value="1"/>
</dbReference>
<dbReference type="GO" id="GO:0016020">
    <property type="term" value="C:membrane"/>
    <property type="evidence" value="ECO:0007669"/>
    <property type="project" value="UniProtKB-SubCell"/>
</dbReference>
<dbReference type="InterPro" id="IPR004528">
    <property type="entry name" value="KdsB"/>
</dbReference>
<comment type="function">
    <text evidence="5">Activates KDO (a required 8-carbon sugar) for incorporation into bacterial lipopolysaccharide in Gram-negative bacteria.</text>
</comment>
<dbReference type="NCBIfam" id="NF003950">
    <property type="entry name" value="PRK05450.1-3"/>
    <property type="match status" value="1"/>
</dbReference>
<evidence type="ECO:0000256" key="3">
    <source>
        <dbReference type="ARBA" id="ARBA00022695"/>
    </source>
</evidence>
<keyword evidence="2 5" id="KW-0808">Transferase</keyword>